<dbReference type="OrthoDB" id="297368at2759"/>
<keyword evidence="2" id="KW-1185">Reference proteome</keyword>
<dbReference type="OMA" id="INYQVYE"/>
<dbReference type="Proteomes" id="UP000000600">
    <property type="component" value="Unassembled WGS sequence"/>
</dbReference>
<organism evidence="1 2">
    <name type="scientific">Paramecium tetraurelia</name>
    <dbReference type="NCBI Taxonomy" id="5888"/>
    <lineage>
        <taxon>Eukaryota</taxon>
        <taxon>Sar</taxon>
        <taxon>Alveolata</taxon>
        <taxon>Ciliophora</taxon>
        <taxon>Intramacronucleata</taxon>
        <taxon>Oligohymenophorea</taxon>
        <taxon>Peniculida</taxon>
        <taxon>Parameciidae</taxon>
        <taxon>Paramecium</taxon>
    </lineage>
</organism>
<dbReference type="RefSeq" id="XP_001435918.1">
    <property type="nucleotide sequence ID" value="XM_001435881.1"/>
</dbReference>
<dbReference type="AlphaFoldDB" id="A0CCK4"/>
<dbReference type="InParanoid" id="A0CCK4"/>
<evidence type="ECO:0000313" key="1">
    <source>
        <dbReference type="EMBL" id="CAK68521.1"/>
    </source>
</evidence>
<dbReference type="GeneID" id="5021703"/>
<protein>
    <recommendedName>
        <fullName evidence="3">WD40-repeat-containing domain</fullName>
    </recommendedName>
</protein>
<gene>
    <name evidence="1" type="ORF">GSPATT00037306001</name>
</gene>
<name>A0CCK4_PARTE</name>
<evidence type="ECO:0000313" key="2">
    <source>
        <dbReference type="Proteomes" id="UP000000600"/>
    </source>
</evidence>
<accession>A0CCK4</accession>
<reference evidence="1 2" key="1">
    <citation type="journal article" date="2006" name="Nature">
        <title>Global trends of whole-genome duplications revealed by the ciliate Paramecium tetraurelia.</title>
        <authorList>
            <consortium name="Genoscope"/>
            <person name="Aury J.-M."/>
            <person name="Jaillon O."/>
            <person name="Duret L."/>
            <person name="Noel B."/>
            <person name="Jubin C."/>
            <person name="Porcel B.M."/>
            <person name="Segurens B."/>
            <person name="Daubin V."/>
            <person name="Anthouard V."/>
            <person name="Aiach N."/>
            <person name="Arnaiz O."/>
            <person name="Billaut A."/>
            <person name="Beisson J."/>
            <person name="Blanc I."/>
            <person name="Bouhouche K."/>
            <person name="Camara F."/>
            <person name="Duharcourt S."/>
            <person name="Guigo R."/>
            <person name="Gogendeau D."/>
            <person name="Katinka M."/>
            <person name="Keller A.-M."/>
            <person name="Kissmehl R."/>
            <person name="Klotz C."/>
            <person name="Koll F."/>
            <person name="Le Moue A."/>
            <person name="Lepere C."/>
            <person name="Malinsky S."/>
            <person name="Nowacki M."/>
            <person name="Nowak J.K."/>
            <person name="Plattner H."/>
            <person name="Poulain J."/>
            <person name="Ruiz F."/>
            <person name="Serrano V."/>
            <person name="Zagulski M."/>
            <person name="Dessen P."/>
            <person name="Betermier M."/>
            <person name="Weissenbach J."/>
            <person name="Scarpelli C."/>
            <person name="Schachter V."/>
            <person name="Sperling L."/>
            <person name="Meyer E."/>
            <person name="Cohen J."/>
            <person name="Wincker P."/>
        </authorList>
    </citation>
    <scope>NUCLEOTIDE SEQUENCE [LARGE SCALE GENOMIC DNA]</scope>
    <source>
        <strain evidence="1 2">Stock d4-2</strain>
    </source>
</reference>
<proteinExistence type="predicted"/>
<sequence length="459" mass="55378">MIYKPDLLKQEKQIDRTIKNLIYEGINYQVYENNSGHLIKQYKFENVYELNELIKTLELELYLSKQTDILYAPQYYYVEENTTIYIQYQLFNNLLKQVIQQNQSETLKQKEDQELYNELIDDDEKIYEVNPQDYAKELQIKTQNLKVTQNLINTIIKLYELELNGFMIKNIKPTNIIYNIENLQFMDNFLQSIKFEVSLEEYLILDFVKQQYQSNNQSLKNLGRCYMQLFLLIEIEDQQETEYLELINKYYGSKIYNLLRIMIQSDYKYFTSIMQSQEFVELITPLNILDNKQLFIQFFEKKQQKKDEIWERIKKNFEVDQQQQIWQKYQKSNLQFMIKEKEIAKYRVEYKVSNINTHKLEYDITDIVIINQQINQNYERAILLTTIQGKIIVHSNATLLNIFQCSPKSLRSAIKFKFENNIYVAIAGDDKIIYVYNQNELQNSYPKIFCQIANETTNF</sequence>
<dbReference type="EMBL" id="CT868061">
    <property type="protein sequence ID" value="CAK68521.1"/>
    <property type="molecule type" value="Genomic_DNA"/>
</dbReference>
<evidence type="ECO:0008006" key="3">
    <source>
        <dbReference type="Google" id="ProtNLM"/>
    </source>
</evidence>
<dbReference type="HOGENOM" id="CLU_596504_0_0_1"/>
<dbReference type="KEGG" id="ptm:GSPATT00037306001"/>